<proteinExistence type="inferred from homology"/>
<dbReference type="GO" id="GO:0005886">
    <property type="term" value="C:plasma membrane"/>
    <property type="evidence" value="ECO:0007669"/>
    <property type="project" value="TreeGrafter"/>
</dbReference>
<comment type="caution">
    <text evidence="7">The sequence shown here is derived from an EMBL/GenBank/DDBJ whole genome shotgun (WGS) entry which is preliminary data.</text>
</comment>
<dbReference type="Pfam" id="PF01554">
    <property type="entry name" value="MatE"/>
    <property type="match status" value="1"/>
</dbReference>
<dbReference type="GeneID" id="78274463"/>
<protein>
    <recommendedName>
        <fullName evidence="3">Probable multidrug resistance protein NorM</fullName>
    </recommendedName>
    <alternativeName>
        <fullName evidence="5">Multidrug-efflux transporter</fullName>
    </alternativeName>
</protein>
<dbReference type="GO" id="GO:0042910">
    <property type="term" value="F:xenobiotic transmembrane transporter activity"/>
    <property type="evidence" value="ECO:0007669"/>
    <property type="project" value="InterPro"/>
</dbReference>
<evidence type="ECO:0000256" key="6">
    <source>
        <dbReference type="SAM" id="Phobius"/>
    </source>
</evidence>
<feature type="transmembrane region" description="Helical" evidence="6">
    <location>
        <begin position="73"/>
        <end position="96"/>
    </location>
</feature>
<evidence type="ECO:0000256" key="2">
    <source>
        <dbReference type="ARBA" id="ARBA00010199"/>
    </source>
</evidence>
<gene>
    <name evidence="7" type="ORF">BO225_00645</name>
</gene>
<dbReference type="RefSeq" id="WP_076340374.1">
    <property type="nucleotide sequence ID" value="NZ_CAJTMI010000071.1"/>
</dbReference>
<evidence type="ECO:0000256" key="5">
    <source>
        <dbReference type="ARBA" id="ARBA00031636"/>
    </source>
</evidence>
<sequence length="133" mass="14833">MPAIFAQLVTLLYNLVDRIFIGPMSDGMLAMARVGLCAPIVTIITAFTNLFGRGGAPLATIVMEEEKYQKAEHYLVTTFISLIGTSCMLTLIVSIFKKEILLVLGASEATLPTRLTIFRSIFWEHFLFSLRWA</sequence>
<name>A0A1U7NQR0_9FIRM</name>
<keyword evidence="8" id="KW-1185">Reference proteome</keyword>
<keyword evidence="6" id="KW-1133">Transmembrane helix</keyword>
<dbReference type="Proteomes" id="UP000186705">
    <property type="component" value="Unassembled WGS sequence"/>
</dbReference>
<evidence type="ECO:0000313" key="7">
    <source>
        <dbReference type="EMBL" id="OLU47972.1"/>
    </source>
</evidence>
<comment type="similarity">
    <text evidence="2">Belongs to the multi antimicrobial extrusion (MATE) (TC 2.A.66.1) family.</text>
</comment>
<dbReference type="GO" id="GO:0015297">
    <property type="term" value="F:antiporter activity"/>
    <property type="evidence" value="ECO:0007669"/>
    <property type="project" value="InterPro"/>
</dbReference>
<comment type="function">
    <text evidence="1">Multidrug efflux pump.</text>
</comment>
<dbReference type="InterPro" id="IPR002528">
    <property type="entry name" value="MATE_fam"/>
</dbReference>
<organism evidence="7 8">
    <name type="scientific">Dubosiella newyorkensis</name>
    <dbReference type="NCBI Taxonomy" id="1862672"/>
    <lineage>
        <taxon>Bacteria</taxon>
        <taxon>Bacillati</taxon>
        <taxon>Bacillota</taxon>
        <taxon>Erysipelotrichia</taxon>
        <taxon>Erysipelotrichales</taxon>
        <taxon>Erysipelotrichaceae</taxon>
        <taxon>Dubosiella</taxon>
    </lineage>
</organism>
<dbReference type="InterPro" id="IPR050222">
    <property type="entry name" value="MATE_MdtK"/>
</dbReference>
<dbReference type="OrthoDB" id="9811110at2"/>
<keyword evidence="6" id="KW-0812">Transmembrane</keyword>
<evidence type="ECO:0000256" key="4">
    <source>
        <dbReference type="ARBA" id="ARBA00022448"/>
    </source>
</evidence>
<evidence type="ECO:0000313" key="8">
    <source>
        <dbReference type="Proteomes" id="UP000186705"/>
    </source>
</evidence>
<evidence type="ECO:0000256" key="1">
    <source>
        <dbReference type="ARBA" id="ARBA00003408"/>
    </source>
</evidence>
<dbReference type="PANTHER" id="PTHR43298:SF2">
    <property type="entry name" value="FMN_FAD EXPORTER YEEO-RELATED"/>
    <property type="match status" value="1"/>
</dbReference>
<evidence type="ECO:0000256" key="3">
    <source>
        <dbReference type="ARBA" id="ARBA00020268"/>
    </source>
</evidence>
<keyword evidence="4" id="KW-0813">Transport</keyword>
<keyword evidence="6" id="KW-0472">Membrane</keyword>
<feature type="transmembrane region" description="Helical" evidence="6">
    <location>
        <begin position="28"/>
        <end position="52"/>
    </location>
</feature>
<dbReference type="STRING" id="1862672.BO225_00645"/>
<dbReference type="AlphaFoldDB" id="A0A1U7NQR0"/>
<accession>A0A1U7NQR0</accession>
<reference evidence="7 8" key="1">
    <citation type="submission" date="2016-11" db="EMBL/GenBank/DDBJ databases">
        <title>Description of two novel members of the family Erysipelotrichaceae: Ileibacterium lipovorans gen. nov., sp. nov. and Dubosiella newyorkensis, gen. nov., sp. nov.</title>
        <authorList>
            <person name="Cox L.M."/>
            <person name="Sohn J."/>
            <person name="Tyrrell K.L."/>
            <person name="Citron D.M."/>
            <person name="Lawson P.A."/>
            <person name="Patel N.B."/>
            <person name="Iizumi T."/>
            <person name="Perez-Perez G.I."/>
            <person name="Goldstein E.J."/>
            <person name="Blaser M.J."/>
        </authorList>
    </citation>
    <scope>NUCLEOTIDE SEQUENCE [LARGE SCALE GENOMIC DNA]</scope>
    <source>
        <strain evidence="7 8">NYU-BL-A4</strain>
    </source>
</reference>
<dbReference type="EMBL" id="MPKA01000021">
    <property type="protein sequence ID" value="OLU47972.1"/>
    <property type="molecule type" value="Genomic_DNA"/>
</dbReference>
<dbReference type="PANTHER" id="PTHR43298">
    <property type="entry name" value="MULTIDRUG RESISTANCE PROTEIN NORM-RELATED"/>
    <property type="match status" value="1"/>
</dbReference>